<evidence type="ECO:0000313" key="5">
    <source>
        <dbReference type="EMBL" id="JAI17995.1"/>
    </source>
</evidence>
<feature type="signal peptide" evidence="4">
    <location>
        <begin position="1"/>
        <end position="18"/>
    </location>
</feature>
<dbReference type="InterPro" id="IPR038606">
    <property type="entry name" value="To_sf"/>
</dbReference>
<reference evidence="5" key="1">
    <citation type="journal article" date="2015" name="PLoS ONE">
        <title>The Peripheral Olfactory Repertoire of the Lightbrown Apple Moth, Epiphyas postvittana.</title>
        <authorList>
            <person name="Corcoran J.A."/>
            <person name="Jordan M.D."/>
            <person name="Thrimawithana A.H."/>
            <person name="Crowhurst R.N."/>
            <person name="Newcomb R.D."/>
        </authorList>
    </citation>
    <scope>NUCLEOTIDE SEQUENCE</scope>
</reference>
<dbReference type="EMBL" id="GCVX01000235">
    <property type="protein sequence ID" value="JAI17995.1"/>
    <property type="molecule type" value="Transcribed_RNA"/>
</dbReference>
<dbReference type="Gene3D" id="3.15.10.30">
    <property type="entry name" value="Haemolymph juvenile hormone binding protein"/>
    <property type="match status" value="1"/>
</dbReference>
<evidence type="ECO:0000256" key="3">
    <source>
        <dbReference type="ARBA" id="ARBA00060902"/>
    </source>
</evidence>
<proteinExistence type="inferred from homology"/>
<protein>
    <submittedName>
        <fullName evidence="5">Takeout Protein</fullName>
    </submittedName>
</protein>
<dbReference type="GO" id="GO:0007623">
    <property type="term" value="P:circadian rhythm"/>
    <property type="evidence" value="ECO:0007669"/>
    <property type="project" value="UniProtKB-ARBA"/>
</dbReference>
<organism evidence="5">
    <name type="scientific">Epiphyas postvittana</name>
    <name type="common">Light brown apple moth</name>
    <dbReference type="NCBI Taxonomy" id="65032"/>
    <lineage>
        <taxon>Eukaryota</taxon>
        <taxon>Metazoa</taxon>
        <taxon>Ecdysozoa</taxon>
        <taxon>Arthropoda</taxon>
        <taxon>Hexapoda</taxon>
        <taxon>Insecta</taxon>
        <taxon>Pterygota</taxon>
        <taxon>Neoptera</taxon>
        <taxon>Endopterygota</taxon>
        <taxon>Lepidoptera</taxon>
        <taxon>Glossata</taxon>
        <taxon>Ditrysia</taxon>
        <taxon>Tortricoidea</taxon>
        <taxon>Tortricidae</taxon>
        <taxon>Tortricinae</taxon>
        <taxon>Epiphyas</taxon>
    </lineage>
</organism>
<sequence length="243" mass="27329">MKLELIVFCAITIIGSRAANLPSYIQPCSRSLPADQLTECVTKQARSIQSEFAKGIPQFDLEPLDPLALDEISAKAGTFNIKSKNLILKGLKKMEVKEVRWNFEKNSGSMKLFGNMTFQGDYETDGRLLLIPFQGNGKITVKTLDTDILIKYKIRKVTGSDGVEHIETYDLKQSQTYGRVWFHLTNLLGGASLGDTINQVMNDNWRDLIKELGPPYTKAVANKVHEIINKLYKNVPFDELFAP</sequence>
<dbReference type="PANTHER" id="PTHR11008">
    <property type="entry name" value="PROTEIN TAKEOUT-LIKE PROTEIN"/>
    <property type="match status" value="1"/>
</dbReference>
<evidence type="ECO:0000256" key="2">
    <source>
        <dbReference type="ARBA" id="ARBA00023108"/>
    </source>
</evidence>
<evidence type="ECO:0000256" key="1">
    <source>
        <dbReference type="ARBA" id="ARBA00022729"/>
    </source>
</evidence>
<dbReference type="GO" id="GO:0005615">
    <property type="term" value="C:extracellular space"/>
    <property type="evidence" value="ECO:0007669"/>
    <property type="project" value="TreeGrafter"/>
</dbReference>
<dbReference type="SMART" id="SM00700">
    <property type="entry name" value="JHBP"/>
    <property type="match status" value="1"/>
</dbReference>
<dbReference type="FunFam" id="3.15.10.30:FF:000001">
    <property type="entry name" value="Takeout-like protein 1"/>
    <property type="match status" value="1"/>
</dbReference>
<keyword evidence="2" id="KW-0090">Biological rhythms</keyword>
<dbReference type="AlphaFoldDB" id="A0A0K8TVA3"/>
<dbReference type="InterPro" id="IPR010562">
    <property type="entry name" value="Haemolymph_juvenile_hormone-bd"/>
</dbReference>
<comment type="similarity">
    <text evidence="3">Belongs to the TO family.</text>
</comment>
<accession>A0A0K8TVA3</accession>
<feature type="chain" id="PRO_5005520343" evidence="4">
    <location>
        <begin position="19"/>
        <end position="243"/>
    </location>
</feature>
<dbReference type="Pfam" id="PF06585">
    <property type="entry name" value="JHBP"/>
    <property type="match status" value="1"/>
</dbReference>
<dbReference type="PANTHER" id="PTHR11008:SF41">
    <property type="entry name" value="RE70318P"/>
    <property type="match status" value="1"/>
</dbReference>
<name>A0A0K8TVA3_EPIPO</name>
<keyword evidence="1 4" id="KW-0732">Signal</keyword>
<evidence type="ECO:0000256" key="4">
    <source>
        <dbReference type="SAM" id="SignalP"/>
    </source>
</evidence>